<evidence type="ECO:0000256" key="6">
    <source>
        <dbReference type="ARBA" id="ARBA00022729"/>
    </source>
</evidence>
<sequence length="228" mass="26997">MRAPRAARPLALLLLLLQPLQFKFLRMHLGKSEEETEEFEDYLEELLRPGPARPLTKDAFQQRTIIDPTRPLTDPEYCTAEMKMKNVHNKFRCVREHFFLQVAYEELQKLCKNIFVPCKNGVKKCHRSRQLIEGVYCNLTRGVRMSDCEYESSYRQGYVLITCRWQNDIQEIIPAYTSLFTKLQTIPHFLAQSPLCTCQYTWLHLRICHFQKRLENLHDKGNLSVQCR</sequence>
<dbReference type="GeneTree" id="ENSGT00390000013952"/>
<dbReference type="HOGENOM" id="CLU_1464451_0_0_1"/>
<dbReference type="GO" id="GO:0003676">
    <property type="term" value="F:nucleic acid binding"/>
    <property type="evidence" value="ECO:0007669"/>
    <property type="project" value="InterPro"/>
</dbReference>
<protein>
    <recommendedName>
        <fullName evidence="4">Inactive ribonuclease-like protein 9</fullName>
    </recommendedName>
</protein>
<dbReference type="AlphaFoldDB" id="G1LFH6"/>
<dbReference type="SMART" id="SM00092">
    <property type="entry name" value="RNAse_Pc"/>
    <property type="match status" value="1"/>
</dbReference>
<organism evidence="11 12">
    <name type="scientific">Ailuropoda melanoleuca</name>
    <name type="common">Giant panda</name>
    <dbReference type="NCBI Taxonomy" id="9646"/>
    <lineage>
        <taxon>Eukaryota</taxon>
        <taxon>Metazoa</taxon>
        <taxon>Chordata</taxon>
        <taxon>Craniata</taxon>
        <taxon>Vertebrata</taxon>
        <taxon>Euteleostomi</taxon>
        <taxon>Mammalia</taxon>
        <taxon>Eutheria</taxon>
        <taxon>Laurasiatheria</taxon>
        <taxon>Carnivora</taxon>
        <taxon>Caniformia</taxon>
        <taxon>Ursidae</taxon>
        <taxon>Ailuropoda</taxon>
    </lineage>
</organism>
<dbReference type="GO" id="GO:0005576">
    <property type="term" value="C:extracellular region"/>
    <property type="evidence" value="ECO:0007669"/>
    <property type="project" value="UniProtKB-SubCell"/>
</dbReference>
<evidence type="ECO:0000313" key="12">
    <source>
        <dbReference type="Proteomes" id="UP000008912"/>
    </source>
</evidence>
<dbReference type="STRING" id="9646.ENSAMEP00000005664"/>
<dbReference type="Pfam" id="PF00074">
    <property type="entry name" value="RnaseA"/>
    <property type="match status" value="1"/>
</dbReference>
<dbReference type="Proteomes" id="UP000008912">
    <property type="component" value="Unassembled WGS sequence"/>
</dbReference>
<evidence type="ECO:0000259" key="10">
    <source>
        <dbReference type="SMART" id="SM00092"/>
    </source>
</evidence>
<comment type="subcellular location">
    <subcellularLocation>
        <location evidence="2">Secreted</location>
    </subcellularLocation>
</comment>
<accession>G1LFH6</accession>
<reference evidence="11 12" key="1">
    <citation type="journal article" date="2010" name="Nature">
        <title>The sequence and de novo assembly of the giant panda genome.</title>
        <authorList>
            <person name="Li R."/>
            <person name="Fan W."/>
            <person name="Tian G."/>
            <person name="Zhu H."/>
            <person name="He L."/>
            <person name="Cai J."/>
            <person name="Huang Q."/>
            <person name="Cai Q."/>
            <person name="Li B."/>
            <person name="Bai Y."/>
            <person name="Zhang Z."/>
            <person name="Zhang Y."/>
            <person name="Wang W."/>
            <person name="Li J."/>
            <person name="Wei F."/>
            <person name="Li H."/>
            <person name="Jian M."/>
            <person name="Li J."/>
            <person name="Zhang Z."/>
            <person name="Nielsen R."/>
            <person name="Li D."/>
            <person name="Gu W."/>
            <person name="Yang Z."/>
            <person name="Xuan Z."/>
            <person name="Ryder O.A."/>
            <person name="Leung F.C."/>
            <person name="Zhou Y."/>
            <person name="Cao J."/>
            <person name="Sun X."/>
            <person name="Fu Y."/>
            <person name="Fang X."/>
            <person name="Guo X."/>
            <person name="Wang B."/>
            <person name="Hou R."/>
            <person name="Shen F."/>
            <person name="Mu B."/>
            <person name="Ni P."/>
            <person name="Lin R."/>
            <person name="Qian W."/>
            <person name="Wang G."/>
            <person name="Yu C."/>
            <person name="Nie W."/>
            <person name="Wang J."/>
            <person name="Wu Z."/>
            <person name="Liang H."/>
            <person name="Min J."/>
            <person name="Wu Q."/>
            <person name="Cheng S."/>
            <person name="Ruan J."/>
            <person name="Wang M."/>
            <person name="Shi Z."/>
            <person name="Wen M."/>
            <person name="Liu B."/>
            <person name="Ren X."/>
            <person name="Zheng H."/>
            <person name="Dong D."/>
            <person name="Cook K."/>
            <person name="Shan G."/>
            <person name="Zhang H."/>
            <person name="Kosiol C."/>
            <person name="Xie X."/>
            <person name="Lu Z."/>
            <person name="Zheng H."/>
            <person name="Li Y."/>
            <person name="Steiner C.C."/>
            <person name="Lam T.T."/>
            <person name="Lin S."/>
            <person name="Zhang Q."/>
            <person name="Li G."/>
            <person name="Tian J."/>
            <person name="Gong T."/>
            <person name="Liu H."/>
            <person name="Zhang D."/>
            <person name="Fang L."/>
            <person name="Ye C."/>
            <person name="Zhang J."/>
            <person name="Hu W."/>
            <person name="Xu A."/>
            <person name="Ren Y."/>
            <person name="Zhang G."/>
            <person name="Bruford M.W."/>
            <person name="Li Q."/>
            <person name="Ma L."/>
            <person name="Guo Y."/>
            <person name="An N."/>
            <person name="Hu Y."/>
            <person name="Zheng Y."/>
            <person name="Shi Y."/>
            <person name="Li Z."/>
            <person name="Liu Q."/>
            <person name="Chen Y."/>
            <person name="Zhao J."/>
            <person name="Qu N."/>
            <person name="Zhao S."/>
            <person name="Tian F."/>
            <person name="Wang X."/>
            <person name="Wang H."/>
            <person name="Xu L."/>
            <person name="Liu X."/>
            <person name="Vinar T."/>
            <person name="Wang Y."/>
            <person name="Lam T.W."/>
            <person name="Yiu S.M."/>
            <person name="Liu S."/>
            <person name="Zhang H."/>
            <person name="Li D."/>
            <person name="Huang Y."/>
            <person name="Wang X."/>
            <person name="Yang G."/>
            <person name="Jiang Z."/>
            <person name="Wang J."/>
            <person name="Qin N."/>
            <person name="Li L."/>
            <person name="Li J."/>
            <person name="Bolund L."/>
            <person name="Kristiansen K."/>
            <person name="Wong G.K."/>
            <person name="Olson M."/>
            <person name="Zhang X."/>
            <person name="Li S."/>
            <person name="Yang H."/>
            <person name="Wang J."/>
            <person name="Wang J."/>
        </authorList>
    </citation>
    <scope>NUCLEOTIDE SEQUENCE [LARGE SCALE GENOMIC DNA]</scope>
</reference>
<reference evidence="11" key="3">
    <citation type="submission" date="2025-09" db="UniProtKB">
        <authorList>
            <consortium name="Ensembl"/>
        </authorList>
    </citation>
    <scope>IDENTIFICATION</scope>
</reference>
<dbReference type="GO" id="GO:0050830">
    <property type="term" value="P:defense response to Gram-positive bacterium"/>
    <property type="evidence" value="ECO:0007669"/>
    <property type="project" value="TreeGrafter"/>
</dbReference>
<evidence type="ECO:0000256" key="9">
    <source>
        <dbReference type="SAM" id="SignalP"/>
    </source>
</evidence>
<dbReference type="PANTHER" id="PTHR11437">
    <property type="entry name" value="RIBONUCLEASE"/>
    <property type="match status" value="1"/>
</dbReference>
<keyword evidence="12" id="KW-1185">Reference proteome</keyword>
<proteinExistence type="inferred from homology"/>
<dbReference type="InterPro" id="IPR023412">
    <property type="entry name" value="RNaseA_domain"/>
</dbReference>
<dbReference type="Ensembl" id="ENSAMET00000005901.2">
    <property type="protein sequence ID" value="ENSAMEP00000005664.2"/>
    <property type="gene ID" value="ENSAMEG00000005369.2"/>
</dbReference>
<feature type="signal peptide" evidence="9">
    <location>
        <begin position="1"/>
        <end position="22"/>
    </location>
</feature>
<keyword evidence="6 9" id="KW-0732">Signal</keyword>
<feature type="domain" description="Ribonuclease A-domain" evidence="10">
    <location>
        <begin position="56"/>
        <end position="170"/>
    </location>
</feature>
<dbReference type="InterPro" id="IPR036816">
    <property type="entry name" value="RNaseA-like_dom_sf"/>
</dbReference>
<dbReference type="CDD" id="cd00163">
    <property type="entry name" value="RNase_A"/>
    <property type="match status" value="1"/>
</dbReference>
<dbReference type="FunFam" id="3.10.130.10:FF:000003">
    <property type="entry name" value="Inactive ribonuclease-like protein 9"/>
    <property type="match status" value="1"/>
</dbReference>
<evidence type="ECO:0000256" key="4">
    <source>
        <dbReference type="ARBA" id="ARBA00014966"/>
    </source>
</evidence>
<dbReference type="PANTHER" id="PTHR11437:SF14">
    <property type="entry name" value="INACTIVE RIBONUCLEASE-LIKE PROTEIN 9"/>
    <property type="match status" value="1"/>
</dbReference>
<reference evidence="11" key="2">
    <citation type="submission" date="2025-08" db="UniProtKB">
        <authorList>
            <consortium name="Ensembl"/>
        </authorList>
    </citation>
    <scope>IDENTIFICATION</scope>
</reference>
<comment type="function">
    <text evidence="1">Does not exhibit any ribonuclease activity.</text>
</comment>
<dbReference type="SUPFAM" id="SSF54076">
    <property type="entry name" value="RNase A-like"/>
    <property type="match status" value="1"/>
</dbReference>
<dbReference type="eggNOG" id="ENOG502TDU6">
    <property type="taxonomic scope" value="Eukaryota"/>
</dbReference>
<dbReference type="InParanoid" id="G1LFH6"/>
<keyword evidence="8" id="KW-0325">Glycoprotein</keyword>
<dbReference type="InterPro" id="IPR001427">
    <property type="entry name" value="RNaseA"/>
</dbReference>
<comment type="similarity">
    <text evidence="3">Belongs to the pancreatic ribonuclease family.</text>
</comment>
<evidence type="ECO:0000256" key="8">
    <source>
        <dbReference type="ARBA" id="ARBA00023180"/>
    </source>
</evidence>
<keyword evidence="7" id="KW-1015">Disulfide bond</keyword>
<evidence type="ECO:0000256" key="7">
    <source>
        <dbReference type="ARBA" id="ARBA00023157"/>
    </source>
</evidence>
<evidence type="ECO:0000313" key="11">
    <source>
        <dbReference type="Ensembl" id="ENSAMEP00000005664.2"/>
    </source>
</evidence>
<dbReference type="Gene3D" id="3.10.130.10">
    <property type="entry name" value="Ribonuclease A-like domain"/>
    <property type="match status" value="1"/>
</dbReference>
<evidence type="ECO:0000256" key="2">
    <source>
        <dbReference type="ARBA" id="ARBA00004613"/>
    </source>
</evidence>
<evidence type="ECO:0000256" key="5">
    <source>
        <dbReference type="ARBA" id="ARBA00022525"/>
    </source>
</evidence>
<feature type="chain" id="PRO_5030170787" description="Inactive ribonuclease-like protein 9" evidence="9">
    <location>
        <begin position="23"/>
        <end position="228"/>
    </location>
</feature>
<keyword evidence="5" id="KW-0964">Secreted</keyword>
<name>G1LFH6_AILME</name>
<evidence type="ECO:0000256" key="3">
    <source>
        <dbReference type="ARBA" id="ARBA00005600"/>
    </source>
</evidence>
<evidence type="ECO:0000256" key="1">
    <source>
        <dbReference type="ARBA" id="ARBA00002915"/>
    </source>
</evidence>